<organism evidence="2 3">
    <name type="scientific">Levilactobacillus fujinensis</name>
    <dbReference type="NCBI Taxonomy" id="2486024"/>
    <lineage>
        <taxon>Bacteria</taxon>
        <taxon>Bacillati</taxon>
        <taxon>Bacillota</taxon>
        <taxon>Bacilli</taxon>
        <taxon>Lactobacillales</taxon>
        <taxon>Lactobacillaceae</taxon>
        <taxon>Levilactobacillus</taxon>
    </lineage>
</organism>
<dbReference type="PROSITE" id="PS50902">
    <property type="entry name" value="FLAVODOXIN_LIKE"/>
    <property type="match status" value="1"/>
</dbReference>
<gene>
    <name evidence="2" type="ORF">ACFP1C_03785</name>
</gene>
<evidence type="ECO:0000313" key="3">
    <source>
        <dbReference type="Proteomes" id="UP001596283"/>
    </source>
</evidence>
<keyword evidence="3" id="KW-1185">Reference proteome</keyword>
<dbReference type="RefSeq" id="WP_125685219.1">
    <property type="nucleotide sequence ID" value="NZ_JBHSSI010000025.1"/>
</dbReference>
<evidence type="ECO:0000259" key="1">
    <source>
        <dbReference type="PROSITE" id="PS50902"/>
    </source>
</evidence>
<dbReference type="Gene3D" id="3.40.50.360">
    <property type="match status" value="1"/>
</dbReference>
<name>A0ABW1TE20_9LACO</name>
<dbReference type="InterPro" id="IPR008254">
    <property type="entry name" value="Flavodoxin/NO_synth"/>
</dbReference>
<evidence type="ECO:0000313" key="2">
    <source>
        <dbReference type="EMBL" id="MFC6260057.1"/>
    </source>
</evidence>
<dbReference type="EMBL" id="JBHSSI010000025">
    <property type="protein sequence ID" value="MFC6260057.1"/>
    <property type="molecule type" value="Genomic_DNA"/>
</dbReference>
<accession>A0ABW1TE20</accession>
<dbReference type="Proteomes" id="UP001596283">
    <property type="component" value="Unassembled WGS sequence"/>
</dbReference>
<dbReference type="InterPro" id="IPR001226">
    <property type="entry name" value="Flavodoxin_CS"/>
</dbReference>
<protein>
    <submittedName>
        <fullName evidence="2">Flavodoxin</fullName>
    </submittedName>
</protein>
<proteinExistence type="predicted"/>
<reference evidence="3" key="1">
    <citation type="journal article" date="2019" name="Int. J. Syst. Evol. Microbiol.">
        <title>The Global Catalogue of Microorganisms (GCM) 10K type strain sequencing project: providing services to taxonomists for standard genome sequencing and annotation.</title>
        <authorList>
            <consortium name="The Broad Institute Genomics Platform"/>
            <consortium name="The Broad Institute Genome Sequencing Center for Infectious Disease"/>
            <person name="Wu L."/>
            <person name="Ma J."/>
        </authorList>
    </citation>
    <scope>NUCLEOTIDE SEQUENCE [LARGE SCALE GENOMIC DNA]</scope>
    <source>
        <strain evidence="3">CCM 8908</strain>
    </source>
</reference>
<dbReference type="PANTHER" id="PTHR39201:SF1">
    <property type="entry name" value="FLAVODOXIN-LIKE DOMAIN-CONTAINING PROTEIN"/>
    <property type="match status" value="1"/>
</dbReference>
<comment type="caution">
    <text evidence="2">The sequence shown here is derived from an EMBL/GenBank/DDBJ whole genome shotgun (WGS) entry which is preliminary data.</text>
</comment>
<sequence>MSKKTIVSLILLALLIFGGGYYAIQRITASTPATSQTQAATTHTSKKNGKALILYYSNSGTTETAAKYLQRKTGADLIKLKLSPAYPTDYSKLVTVAKRQIDRNSRPKITNTPNLKSYKTIYLGFPTWYHRPPMFINTFFEANALRGKTVIPFTTSMSSPISVSTPYLKRMAKGKALTLQPGFRANNESTINRYLKQHHLID</sequence>
<dbReference type="Pfam" id="PF12682">
    <property type="entry name" value="Flavodoxin_4"/>
    <property type="match status" value="1"/>
</dbReference>
<dbReference type="PROSITE" id="PS00201">
    <property type="entry name" value="FLAVODOXIN"/>
    <property type="match status" value="1"/>
</dbReference>
<dbReference type="SUPFAM" id="SSF52218">
    <property type="entry name" value="Flavoproteins"/>
    <property type="match status" value="1"/>
</dbReference>
<dbReference type="InterPro" id="IPR029039">
    <property type="entry name" value="Flavoprotein-like_sf"/>
</dbReference>
<dbReference type="PANTHER" id="PTHR39201">
    <property type="entry name" value="EXPORTED PROTEIN-RELATED"/>
    <property type="match status" value="1"/>
</dbReference>
<feature type="domain" description="Flavodoxin-like" evidence="1">
    <location>
        <begin position="51"/>
        <end position="202"/>
    </location>
</feature>